<comment type="caution">
    <text evidence="1">The sequence shown here is derived from an EMBL/GenBank/DDBJ whole genome shotgun (WGS) entry which is preliminary data.</text>
</comment>
<accession>A0A014MF89</accession>
<sequence length="30" mass="3514">MQDGDFLRGHLVCSFVEEAFYQNEFIVDGF</sequence>
<name>A0A014MF89_9BURK</name>
<evidence type="ECO:0000313" key="1">
    <source>
        <dbReference type="EMBL" id="EXU80416.1"/>
    </source>
</evidence>
<keyword evidence="2" id="KW-1185">Reference proteome</keyword>
<proteinExistence type="predicted"/>
<dbReference type="EMBL" id="JBOK01000008">
    <property type="protein sequence ID" value="EXU80416.1"/>
    <property type="molecule type" value="Genomic_DNA"/>
</dbReference>
<protein>
    <submittedName>
        <fullName evidence="1">Uncharacterized protein</fullName>
    </submittedName>
</protein>
<evidence type="ECO:0000313" key="2">
    <source>
        <dbReference type="Proteomes" id="UP000020766"/>
    </source>
</evidence>
<gene>
    <name evidence="1" type="ORF">AX13_17490</name>
</gene>
<dbReference type="Proteomes" id="UP000020766">
    <property type="component" value="Unassembled WGS sequence"/>
</dbReference>
<reference evidence="1 2" key="1">
    <citation type="submission" date="2014-01" db="EMBL/GenBank/DDBJ databases">
        <title>Interspecies Systems Biology Uncovers Metabolites Affecting C. elegans Gene Expression and Life History Traits.</title>
        <authorList>
            <person name="Watson E."/>
            <person name="Macneil L.T."/>
            <person name="Ritter A.D."/>
            <person name="Yilmaz L.S."/>
            <person name="Rosebrock A.P."/>
            <person name="Caudy A.A."/>
            <person name="Walhout A.J."/>
        </authorList>
    </citation>
    <scope>NUCLEOTIDE SEQUENCE [LARGE SCALE GENOMIC DNA]</scope>
    <source>
        <strain evidence="1 2">DA1877</strain>
    </source>
</reference>
<organism evidence="1 2">
    <name type="scientific">Comamonas aquatica DA1877</name>
    <dbReference type="NCBI Taxonomy" id="1457173"/>
    <lineage>
        <taxon>Bacteria</taxon>
        <taxon>Pseudomonadati</taxon>
        <taxon>Pseudomonadota</taxon>
        <taxon>Betaproteobacteria</taxon>
        <taxon>Burkholderiales</taxon>
        <taxon>Comamonadaceae</taxon>
        <taxon>Comamonas</taxon>
    </lineage>
</organism>
<dbReference type="AlphaFoldDB" id="A0A014MF89"/>